<dbReference type="OrthoDB" id="3911836at2759"/>
<name>A0A074WNK6_9PEZI</name>
<evidence type="ECO:0000313" key="2">
    <source>
        <dbReference type="Proteomes" id="UP000027730"/>
    </source>
</evidence>
<feature type="non-terminal residue" evidence="1">
    <location>
        <position position="1"/>
    </location>
</feature>
<dbReference type="AlphaFoldDB" id="A0A074WNK6"/>
<sequence>TMPSSSNHDTDKERRLIGVFICTYVRVHYANEHFIKNHLTRIFAAVLELDEDVLKDQLQDKYGDEMVRAEEDKIARWKERTKSGLVDSAAELVEDVARETVGEFGVAQQECMFRLAWDMYTVARRLEEPSIEFI</sequence>
<proteinExistence type="predicted"/>
<dbReference type="HOGENOM" id="CLU_1677501_0_0_1"/>
<evidence type="ECO:0000313" key="1">
    <source>
        <dbReference type="EMBL" id="KEQ74690.1"/>
    </source>
</evidence>
<dbReference type="Proteomes" id="UP000027730">
    <property type="component" value="Unassembled WGS sequence"/>
</dbReference>
<dbReference type="GeneID" id="25409742"/>
<organism evidence="1 2">
    <name type="scientific">Aureobasidium namibiae CBS 147.97</name>
    <dbReference type="NCBI Taxonomy" id="1043004"/>
    <lineage>
        <taxon>Eukaryota</taxon>
        <taxon>Fungi</taxon>
        <taxon>Dikarya</taxon>
        <taxon>Ascomycota</taxon>
        <taxon>Pezizomycotina</taxon>
        <taxon>Dothideomycetes</taxon>
        <taxon>Dothideomycetidae</taxon>
        <taxon>Dothideales</taxon>
        <taxon>Saccotheciaceae</taxon>
        <taxon>Aureobasidium</taxon>
    </lineage>
</organism>
<keyword evidence="2" id="KW-1185">Reference proteome</keyword>
<dbReference type="RefSeq" id="XP_013428941.1">
    <property type="nucleotide sequence ID" value="XM_013573487.1"/>
</dbReference>
<reference evidence="1 2" key="1">
    <citation type="journal article" date="2014" name="BMC Genomics">
        <title>Genome sequencing of four Aureobasidium pullulans varieties: biotechnological potential, stress tolerance, and description of new species.</title>
        <authorList>
            <person name="Gostin Ar C."/>
            <person name="Ohm R.A."/>
            <person name="Kogej T."/>
            <person name="Sonjak S."/>
            <person name="Turk M."/>
            <person name="Zajc J."/>
            <person name="Zalar P."/>
            <person name="Grube M."/>
            <person name="Sun H."/>
            <person name="Han J."/>
            <person name="Sharma A."/>
            <person name="Chiniquy J."/>
            <person name="Ngan C.Y."/>
            <person name="Lipzen A."/>
            <person name="Barry K."/>
            <person name="Grigoriev I.V."/>
            <person name="Gunde-Cimerman N."/>
        </authorList>
    </citation>
    <scope>NUCLEOTIDE SEQUENCE [LARGE SCALE GENOMIC DNA]</scope>
    <source>
        <strain evidence="1 2">CBS 147.97</strain>
    </source>
</reference>
<protein>
    <submittedName>
        <fullName evidence="1">Uncharacterized protein</fullName>
    </submittedName>
</protein>
<accession>A0A074WNK6</accession>
<dbReference type="EMBL" id="KL584706">
    <property type="protein sequence ID" value="KEQ74690.1"/>
    <property type="molecule type" value="Genomic_DNA"/>
</dbReference>
<gene>
    <name evidence="1" type="ORF">M436DRAFT_42357</name>
</gene>